<feature type="domain" description="YCII-related" evidence="2">
    <location>
        <begin position="1"/>
        <end position="89"/>
    </location>
</feature>
<reference evidence="3" key="1">
    <citation type="submission" date="2020-11" db="EMBL/GenBank/DDBJ databases">
        <title>Sequencing the genomes of 1000 actinobacteria strains.</title>
        <authorList>
            <person name="Klenk H.-P."/>
        </authorList>
    </citation>
    <scope>NUCLEOTIDE SEQUENCE</scope>
    <source>
        <strain evidence="3">DSM 45632</strain>
    </source>
</reference>
<dbReference type="InterPro" id="IPR005545">
    <property type="entry name" value="YCII"/>
</dbReference>
<dbReference type="EMBL" id="JADOUE010000001">
    <property type="protein sequence ID" value="MBG6121819.1"/>
    <property type="molecule type" value="Genomic_DNA"/>
</dbReference>
<dbReference type="AlphaFoldDB" id="A0A931DZB8"/>
<proteinExistence type="inferred from homology"/>
<comment type="caution">
    <text evidence="3">The sequence shown here is derived from an EMBL/GenBank/DDBJ whole genome shotgun (WGS) entry which is preliminary data.</text>
</comment>
<keyword evidence="4" id="KW-1185">Reference proteome</keyword>
<dbReference type="InterPro" id="IPR011008">
    <property type="entry name" value="Dimeric_a/b-barrel"/>
</dbReference>
<dbReference type="Gene3D" id="3.30.70.1060">
    <property type="entry name" value="Dimeric alpha+beta barrel"/>
    <property type="match status" value="1"/>
</dbReference>
<dbReference type="Pfam" id="PF03795">
    <property type="entry name" value="YCII"/>
    <property type="match status" value="1"/>
</dbReference>
<dbReference type="RefSeq" id="WP_196824306.1">
    <property type="nucleotide sequence ID" value="NZ_CP046980.1"/>
</dbReference>
<name>A0A931DZB8_9CORY</name>
<evidence type="ECO:0000256" key="1">
    <source>
        <dbReference type="ARBA" id="ARBA00007689"/>
    </source>
</evidence>
<dbReference type="SUPFAM" id="SSF54909">
    <property type="entry name" value="Dimeric alpha+beta barrel"/>
    <property type="match status" value="1"/>
</dbReference>
<organism evidence="3 4">
    <name type="scientific">Corynebacterium aquatimens</name>
    <dbReference type="NCBI Taxonomy" id="1190508"/>
    <lineage>
        <taxon>Bacteria</taxon>
        <taxon>Bacillati</taxon>
        <taxon>Actinomycetota</taxon>
        <taxon>Actinomycetes</taxon>
        <taxon>Mycobacteriales</taxon>
        <taxon>Corynebacteriaceae</taxon>
        <taxon>Corynebacterium</taxon>
    </lineage>
</organism>
<comment type="similarity">
    <text evidence="1">Belongs to the YciI family.</text>
</comment>
<sequence>MNYFVVTYTYSADLDLVMATRPAHREFISGLMDEGTVIAAGPFSDCDNQSMILFRLPDGSSAPDVDAALEGDPYRHAEALESWSIRPWNAVLNTFERD</sequence>
<evidence type="ECO:0000313" key="4">
    <source>
        <dbReference type="Proteomes" id="UP000658613"/>
    </source>
</evidence>
<gene>
    <name evidence="3" type="ORF">IW254_000788</name>
</gene>
<evidence type="ECO:0000259" key="2">
    <source>
        <dbReference type="Pfam" id="PF03795"/>
    </source>
</evidence>
<protein>
    <submittedName>
        <fullName evidence="3">Uncharacterized protein YciI</fullName>
    </submittedName>
</protein>
<evidence type="ECO:0000313" key="3">
    <source>
        <dbReference type="EMBL" id="MBG6121819.1"/>
    </source>
</evidence>
<accession>A0A931DZB8</accession>
<dbReference type="Proteomes" id="UP000658613">
    <property type="component" value="Unassembled WGS sequence"/>
</dbReference>